<dbReference type="SMART" id="SM01351">
    <property type="entry name" value="Aspzincin_M35"/>
    <property type="match status" value="1"/>
</dbReference>
<evidence type="ECO:0000259" key="9">
    <source>
        <dbReference type="SMART" id="SM01351"/>
    </source>
</evidence>
<dbReference type="Proteomes" id="UP000383932">
    <property type="component" value="Unassembled WGS sequence"/>
</dbReference>
<dbReference type="Gene3D" id="3.40.390.10">
    <property type="entry name" value="Collagenase (Catalytic Domain)"/>
    <property type="match status" value="1"/>
</dbReference>
<accession>A0A5N5QAV3</accession>
<dbReference type="AlphaFoldDB" id="A0A5N5QAV3"/>
<keyword evidence="8" id="KW-0732">Signal</keyword>
<dbReference type="PANTHER" id="PTHR37016:SF3">
    <property type="entry name" value="NEUTRAL PROTEASE 2-RELATED"/>
    <property type="match status" value="1"/>
</dbReference>
<dbReference type="Gene3D" id="2.60.40.2970">
    <property type="match status" value="1"/>
</dbReference>
<comment type="similarity">
    <text evidence="2">Belongs to the peptidase M35 family.</text>
</comment>
<proteinExistence type="inferred from homology"/>
<dbReference type="InterPro" id="IPR024079">
    <property type="entry name" value="MetalloPept_cat_dom_sf"/>
</dbReference>
<keyword evidence="4" id="KW-0479">Metal-binding</keyword>
<dbReference type="PANTHER" id="PTHR37016">
    <property type="match status" value="1"/>
</dbReference>
<keyword evidence="3 10" id="KW-0645">Protease</keyword>
<keyword evidence="11" id="KW-1185">Reference proteome</keyword>
<organism evidence="10 11">
    <name type="scientific">Ceratobasidium theobromae</name>
    <dbReference type="NCBI Taxonomy" id="1582974"/>
    <lineage>
        <taxon>Eukaryota</taxon>
        <taxon>Fungi</taxon>
        <taxon>Dikarya</taxon>
        <taxon>Basidiomycota</taxon>
        <taxon>Agaricomycotina</taxon>
        <taxon>Agaricomycetes</taxon>
        <taxon>Cantharellales</taxon>
        <taxon>Ceratobasidiaceae</taxon>
        <taxon>Ceratobasidium</taxon>
    </lineage>
</organism>
<dbReference type="OrthoDB" id="412874at2759"/>
<evidence type="ECO:0000313" key="10">
    <source>
        <dbReference type="EMBL" id="KAB5588536.1"/>
    </source>
</evidence>
<evidence type="ECO:0000256" key="5">
    <source>
        <dbReference type="ARBA" id="ARBA00022801"/>
    </source>
</evidence>
<dbReference type="GO" id="GO:0004222">
    <property type="term" value="F:metalloendopeptidase activity"/>
    <property type="evidence" value="ECO:0007669"/>
    <property type="project" value="InterPro"/>
</dbReference>
<evidence type="ECO:0000256" key="3">
    <source>
        <dbReference type="ARBA" id="ARBA00022670"/>
    </source>
</evidence>
<feature type="chain" id="PRO_5024397402" evidence="8">
    <location>
        <begin position="20"/>
        <end position="361"/>
    </location>
</feature>
<evidence type="ECO:0000256" key="4">
    <source>
        <dbReference type="ARBA" id="ARBA00022723"/>
    </source>
</evidence>
<comment type="cofactor">
    <cofactor evidence="1">
        <name>Zn(2+)</name>
        <dbReference type="ChEBI" id="CHEBI:29105"/>
    </cofactor>
</comment>
<evidence type="ECO:0000256" key="8">
    <source>
        <dbReference type="SAM" id="SignalP"/>
    </source>
</evidence>
<sequence>MRTAFATSLACAVALGVSASPSISVAIATSKQVNGVDNLTVTTIVHNTGNETLKLLNHPHSLLSTSETDKFEISSENGSPEFIGKMVKYVPDYAIKNNDPASFTVLEPGQMHEITHNLAGMYNFTTTGARDYKLSAHNIFYRVDESGNLATIEATAGSEPTTFGIAGELVSKTAIERRQSHIVRRAGSGPNFLQCTPAQRSDVELAVVGAQSLTSAAIVYLGKVTAATPRYTTWFGRYDKTRRDTVLNHLNAISGKFKTSTYNCKPPNGGHCDPGDFAYVFPSQPGTVYLCSDFWKSPQTGTDSKAGTVVHEHTHFTIYGGTDDHYNGQAECKQAAISNPQKTIMNADSHEYFVENTPALK</sequence>
<dbReference type="Pfam" id="PF14521">
    <property type="entry name" value="Aspzincin_M35"/>
    <property type="match status" value="1"/>
</dbReference>
<name>A0A5N5QAV3_9AGAM</name>
<comment type="caution">
    <text evidence="10">The sequence shown here is derived from an EMBL/GenBank/DDBJ whole genome shotgun (WGS) entry which is preliminary data.</text>
</comment>
<gene>
    <name evidence="10" type="ORF">CTheo_8019</name>
</gene>
<dbReference type="EMBL" id="SSOP01000427">
    <property type="protein sequence ID" value="KAB5588536.1"/>
    <property type="molecule type" value="Genomic_DNA"/>
</dbReference>
<dbReference type="InterPro" id="IPR050414">
    <property type="entry name" value="Fungal_M35_metalloproteases"/>
</dbReference>
<dbReference type="SUPFAM" id="SSF55486">
    <property type="entry name" value="Metalloproteases ('zincins'), catalytic domain"/>
    <property type="match status" value="1"/>
</dbReference>
<dbReference type="GO" id="GO:0006508">
    <property type="term" value="P:proteolysis"/>
    <property type="evidence" value="ECO:0007669"/>
    <property type="project" value="UniProtKB-KW"/>
</dbReference>
<evidence type="ECO:0000256" key="2">
    <source>
        <dbReference type="ARBA" id="ARBA00010279"/>
    </source>
</evidence>
<dbReference type="InterPro" id="IPR029463">
    <property type="entry name" value="Lys_MEP"/>
</dbReference>
<reference evidence="10 11" key="1">
    <citation type="journal article" date="2019" name="Fungal Biol. Biotechnol.">
        <title>Draft genome sequence of fastidious pathogen Ceratobasidium theobromae, which causes vascular-streak dieback in Theobroma cacao.</title>
        <authorList>
            <person name="Ali S.S."/>
            <person name="Asman A."/>
            <person name="Shao J."/>
            <person name="Firmansyah A.P."/>
            <person name="Susilo A.W."/>
            <person name="Rosmana A."/>
            <person name="McMahon P."/>
            <person name="Junaid M."/>
            <person name="Guest D."/>
            <person name="Kheng T.Y."/>
            <person name="Meinhardt L.W."/>
            <person name="Bailey B.A."/>
        </authorList>
    </citation>
    <scope>NUCLEOTIDE SEQUENCE [LARGE SCALE GENOMIC DNA]</scope>
    <source>
        <strain evidence="10 11">CT2</strain>
    </source>
</reference>
<keyword evidence="6" id="KW-0862">Zinc</keyword>
<feature type="domain" description="Lysine-specific metallo-endopeptidase" evidence="9">
    <location>
        <begin position="219"/>
        <end position="355"/>
    </location>
</feature>
<evidence type="ECO:0000313" key="11">
    <source>
        <dbReference type="Proteomes" id="UP000383932"/>
    </source>
</evidence>
<keyword evidence="5" id="KW-0378">Hydrolase</keyword>
<keyword evidence="7 10" id="KW-0482">Metalloprotease</keyword>
<protein>
    <submittedName>
        <fullName evidence="10">Deuterolysin M35 metalloprotease</fullName>
    </submittedName>
</protein>
<dbReference type="GO" id="GO:0046872">
    <property type="term" value="F:metal ion binding"/>
    <property type="evidence" value="ECO:0007669"/>
    <property type="project" value="UniProtKB-KW"/>
</dbReference>
<evidence type="ECO:0000256" key="6">
    <source>
        <dbReference type="ARBA" id="ARBA00022833"/>
    </source>
</evidence>
<evidence type="ECO:0000256" key="1">
    <source>
        <dbReference type="ARBA" id="ARBA00001947"/>
    </source>
</evidence>
<feature type="signal peptide" evidence="8">
    <location>
        <begin position="1"/>
        <end position="19"/>
    </location>
</feature>
<evidence type="ECO:0000256" key="7">
    <source>
        <dbReference type="ARBA" id="ARBA00023049"/>
    </source>
</evidence>